<organism evidence="1 2">
    <name type="scientific">Megaselia scalaris</name>
    <name type="common">Humpbacked fly</name>
    <name type="synonym">Phora scalaris</name>
    <dbReference type="NCBI Taxonomy" id="36166"/>
    <lineage>
        <taxon>Eukaryota</taxon>
        <taxon>Metazoa</taxon>
        <taxon>Ecdysozoa</taxon>
        <taxon>Arthropoda</taxon>
        <taxon>Hexapoda</taxon>
        <taxon>Insecta</taxon>
        <taxon>Pterygota</taxon>
        <taxon>Neoptera</taxon>
        <taxon>Endopterygota</taxon>
        <taxon>Diptera</taxon>
        <taxon>Brachycera</taxon>
        <taxon>Muscomorpha</taxon>
        <taxon>Platypezoidea</taxon>
        <taxon>Phoridae</taxon>
        <taxon>Megaseliini</taxon>
        <taxon>Megaselia</taxon>
    </lineage>
</organism>
<dbReference type="HOGENOM" id="CLU_1919455_0_0_1"/>
<dbReference type="EnsemblMetazoa" id="MESCA007126-RA">
    <property type="protein sequence ID" value="MESCA007126-PA"/>
    <property type="gene ID" value="MESCA007126"/>
</dbReference>
<dbReference type="STRING" id="36166.T1GTT4"/>
<dbReference type="InterPro" id="IPR050422">
    <property type="entry name" value="X-Pro_aminopeptidase_P"/>
</dbReference>
<dbReference type="PANTHER" id="PTHR43763:SF6">
    <property type="entry name" value="XAA-PRO AMINOPEPTIDASE 1"/>
    <property type="match status" value="1"/>
</dbReference>
<reference evidence="1" key="2">
    <citation type="submission" date="2015-06" db="UniProtKB">
        <authorList>
            <consortium name="EnsemblMetazoa"/>
        </authorList>
    </citation>
    <scope>IDENTIFICATION</scope>
</reference>
<name>T1GTT4_MEGSC</name>
<dbReference type="PANTHER" id="PTHR43763">
    <property type="entry name" value="XAA-PRO AMINOPEPTIDASE 1"/>
    <property type="match status" value="1"/>
</dbReference>
<dbReference type="Pfam" id="PF16189">
    <property type="entry name" value="Creatinase_N_2"/>
    <property type="match status" value="1"/>
</dbReference>
<reference evidence="2" key="1">
    <citation type="submission" date="2013-02" db="EMBL/GenBank/DDBJ databases">
        <authorList>
            <person name="Hughes D."/>
        </authorList>
    </citation>
    <scope>NUCLEOTIDE SEQUENCE</scope>
    <source>
        <strain>Durham</strain>
        <strain evidence="2">NC isolate 2 -- Noor lab</strain>
    </source>
</reference>
<dbReference type="EMBL" id="CAQQ02004836">
    <property type="status" value="NOT_ANNOTATED_CDS"/>
    <property type="molecule type" value="Genomic_DNA"/>
</dbReference>
<protein>
    <submittedName>
        <fullName evidence="1">Uncharacterized protein</fullName>
    </submittedName>
</protein>
<dbReference type="Gene3D" id="3.40.350.10">
    <property type="entry name" value="Creatinase/prolidase N-terminal domain"/>
    <property type="match status" value="1"/>
</dbReference>
<dbReference type="InterPro" id="IPR029149">
    <property type="entry name" value="Creatin/AminoP/Spt16_N"/>
</dbReference>
<dbReference type="AlphaFoldDB" id="T1GTT4"/>
<keyword evidence="2" id="KW-1185">Reference proteome</keyword>
<accession>T1GTT4</accession>
<evidence type="ECO:0000313" key="2">
    <source>
        <dbReference type="Proteomes" id="UP000015102"/>
    </source>
</evidence>
<proteinExistence type="predicted"/>
<dbReference type="Proteomes" id="UP000015102">
    <property type="component" value="Unassembled WGS sequence"/>
</dbReference>
<sequence>MEAGYLLVTVNEIIFYTSPAKVSLVAQLHLKTEPCYNANCVQIKETKYLWGDLFTYSQVWKKVLVPAPCTFDKGASEAVYSIFPWGIVYHHISPVIFMKARKNQAEREGMRRAHVKDGAAMCEAMFNFEQRD</sequence>
<evidence type="ECO:0000313" key="1">
    <source>
        <dbReference type="EnsemblMetazoa" id="MESCA007126-PA"/>
    </source>
</evidence>
<dbReference type="EMBL" id="CAQQ02004835">
    <property type="status" value="NOT_ANNOTATED_CDS"/>
    <property type="molecule type" value="Genomic_DNA"/>
</dbReference>
<dbReference type="EMBL" id="CAQQ02004834">
    <property type="status" value="NOT_ANNOTATED_CDS"/>
    <property type="molecule type" value="Genomic_DNA"/>
</dbReference>
<dbReference type="EMBL" id="CAQQ02004833">
    <property type="status" value="NOT_ANNOTATED_CDS"/>
    <property type="molecule type" value="Genomic_DNA"/>
</dbReference>